<dbReference type="Gene3D" id="3.20.20.150">
    <property type="entry name" value="Divalent-metal-dependent TIM barrel enzymes"/>
    <property type="match status" value="1"/>
</dbReference>
<proteinExistence type="predicted"/>
<dbReference type="PANTHER" id="PTHR12110">
    <property type="entry name" value="HYDROXYPYRUVATE ISOMERASE"/>
    <property type="match status" value="1"/>
</dbReference>
<evidence type="ECO:0000259" key="1">
    <source>
        <dbReference type="Pfam" id="PF01261"/>
    </source>
</evidence>
<reference evidence="2" key="1">
    <citation type="journal article" date="2015" name="Nature">
        <title>Complex archaea that bridge the gap between prokaryotes and eukaryotes.</title>
        <authorList>
            <person name="Spang A."/>
            <person name="Saw J.H."/>
            <person name="Jorgensen S.L."/>
            <person name="Zaremba-Niedzwiedzka K."/>
            <person name="Martijn J."/>
            <person name="Lind A.E."/>
            <person name="van Eijk R."/>
            <person name="Schleper C."/>
            <person name="Guy L."/>
            <person name="Ettema T.J."/>
        </authorList>
    </citation>
    <scope>NUCLEOTIDE SEQUENCE</scope>
</reference>
<dbReference type="EMBL" id="LAZR01000259">
    <property type="protein sequence ID" value="KKN78620.1"/>
    <property type="molecule type" value="Genomic_DNA"/>
</dbReference>
<gene>
    <name evidence="2" type="ORF">LCGC14_0348170</name>
</gene>
<dbReference type="InterPro" id="IPR013022">
    <property type="entry name" value="Xyl_isomerase-like_TIM-brl"/>
</dbReference>
<dbReference type="AlphaFoldDB" id="A0A0F9TBH5"/>
<protein>
    <recommendedName>
        <fullName evidence="1">Xylose isomerase-like TIM barrel domain-containing protein</fullName>
    </recommendedName>
</protein>
<organism evidence="2">
    <name type="scientific">marine sediment metagenome</name>
    <dbReference type="NCBI Taxonomy" id="412755"/>
    <lineage>
        <taxon>unclassified sequences</taxon>
        <taxon>metagenomes</taxon>
        <taxon>ecological metagenomes</taxon>
    </lineage>
</organism>
<dbReference type="InterPro" id="IPR036237">
    <property type="entry name" value="Xyl_isomerase-like_sf"/>
</dbReference>
<dbReference type="InterPro" id="IPR050312">
    <property type="entry name" value="IolE/XylAMocC-like"/>
</dbReference>
<name>A0A0F9TBH5_9ZZZZ</name>
<accession>A0A0F9TBH5</accession>
<sequence length="292" mass="32689">MKNSTLNNFLKCFVLAIFMSATLTTYAQKKFGGLALYTVRDDMGTDAKATLQAVSDAGYKNIEAAGYEDGKYYGMTPTDFKDLLKSLKLKPISTHQSAVTLDNADKMMADAKAAGFKYFVVPIPPMGMFTFNQENRTMGMTGTVEDLAKILTTLGEKANKAGLKLLYHNHDFEFKKNADGIVPIDYLLENVDPKLLNFQMDLFWVTKAEANPIAYFNKYPGRFKIWHVKDMDEQGRFAPVGTGSIGFKNILDNKELSGMKYYMVEQDMTFDGLKALDAIKISHDGLKEIGFK</sequence>
<dbReference type="PANTHER" id="PTHR12110:SF41">
    <property type="entry name" value="INOSOSE DEHYDRATASE"/>
    <property type="match status" value="1"/>
</dbReference>
<evidence type="ECO:0000313" key="2">
    <source>
        <dbReference type="EMBL" id="KKN78620.1"/>
    </source>
</evidence>
<dbReference type="SUPFAM" id="SSF51658">
    <property type="entry name" value="Xylose isomerase-like"/>
    <property type="match status" value="1"/>
</dbReference>
<comment type="caution">
    <text evidence="2">The sequence shown here is derived from an EMBL/GenBank/DDBJ whole genome shotgun (WGS) entry which is preliminary data.</text>
</comment>
<dbReference type="Pfam" id="PF01261">
    <property type="entry name" value="AP_endonuc_2"/>
    <property type="match status" value="1"/>
</dbReference>
<feature type="domain" description="Xylose isomerase-like TIM barrel" evidence="1">
    <location>
        <begin position="52"/>
        <end position="252"/>
    </location>
</feature>